<dbReference type="PROSITE" id="PS00455">
    <property type="entry name" value="AMP_BINDING"/>
    <property type="match status" value="1"/>
</dbReference>
<dbReference type="Gene3D" id="3.40.50.12780">
    <property type="entry name" value="N-terminal domain of ligase-like"/>
    <property type="match status" value="1"/>
</dbReference>
<dbReference type="SUPFAM" id="SSF56801">
    <property type="entry name" value="Acetyl-CoA synthetase-like"/>
    <property type="match status" value="1"/>
</dbReference>
<gene>
    <name evidence="8" type="ORF">SS37A_13160</name>
</gene>
<dbReference type="RefSeq" id="WP_281931306.1">
    <property type="nucleotide sequence ID" value="NZ_AP027142.1"/>
</dbReference>
<accession>A0ABN6VF37</accession>
<organism evidence="8 9">
    <name type="scientific">Methylocystis iwaonis</name>
    <dbReference type="NCBI Taxonomy" id="2885079"/>
    <lineage>
        <taxon>Bacteria</taxon>
        <taxon>Pseudomonadati</taxon>
        <taxon>Pseudomonadota</taxon>
        <taxon>Alphaproteobacteria</taxon>
        <taxon>Hyphomicrobiales</taxon>
        <taxon>Methylocystaceae</taxon>
        <taxon>Methylocystis</taxon>
    </lineage>
</organism>
<keyword evidence="2" id="KW-0436">Ligase</keyword>
<dbReference type="InterPro" id="IPR020845">
    <property type="entry name" value="AMP-binding_CS"/>
</dbReference>
<evidence type="ECO:0000256" key="4">
    <source>
        <dbReference type="ARBA" id="ARBA00022840"/>
    </source>
</evidence>
<dbReference type="NCBIfam" id="NF006134">
    <property type="entry name" value="PRK08279.1"/>
    <property type="match status" value="1"/>
</dbReference>
<evidence type="ECO:0000259" key="7">
    <source>
        <dbReference type="Pfam" id="PF13193"/>
    </source>
</evidence>
<sequence length="593" mass="64696">MTAHSVERGPSRSEHTEGAGRSVSKDWLRALKLSASIERDPGRTLAVAFDEIAQMRGDAPAILFGGGWFSFRELSERSGRYARWAQARGLRKGDAVALVMESRPDYVAIWLGLTRIGVVVALINHHLAGTALAHCIRIASPRLILASVANYPKCAEAVGDEGELVRCDDSLESALAAQSRAALDLDAAALPTLSDPALYIYTSGTTGLPKAAIVSHRRIMNWALWFCGLLDVTPDDRMYVCLPLYHSVGGVVAIWATLLGGGSVVLRERFSASAFWTDVVEHGCTLFQYIGELCRYLAHAAPCEAETKHRLRLVVGNGLRPEVWPVFQKRFAIPRILEFYAATESNFSLYNVEGEPGAIGRIPSFLAASRTIQLVRYDAETDAPLRNAEGFCIACGPDEPGEAIARIVNDFEGYLDRAASEKKILRDVFAPGDAWMRSGDLMRRDARGFFYFVDRVGDTFRWKGENVATAEVAQAIAAYPGVIDVTVYGVEVPRRDGRAGMAAIVANESFDIAGLYAHLSAQLPAYARPLFLRLSHGLQVTETFKHRKGALAAEGFDPRKIGAPVFFASSERSIYAALDLALYEKILAGAVPL</sequence>
<dbReference type="Gene3D" id="3.30.300.30">
    <property type="match status" value="1"/>
</dbReference>
<name>A0ABN6VF37_9HYPH</name>
<evidence type="ECO:0000256" key="3">
    <source>
        <dbReference type="ARBA" id="ARBA00022741"/>
    </source>
</evidence>
<dbReference type="InterPro" id="IPR025110">
    <property type="entry name" value="AMP-bd_C"/>
</dbReference>
<comment type="similarity">
    <text evidence="1">Belongs to the ATP-dependent AMP-binding enzyme family.</text>
</comment>
<dbReference type="Pfam" id="PF00501">
    <property type="entry name" value="AMP-binding"/>
    <property type="match status" value="1"/>
</dbReference>
<feature type="domain" description="AMP-dependent synthetase/ligase" evidence="6">
    <location>
        <begin position="49"/>
        <end position="361"/>
    </location>
</feature>
<keyword evidence="4" id="KW-0067">ATP-binding</keyword>
<dbReference type="PANTHER" id="PTHR43107">
    <property type="entry name" value="LONG-CHAIN FATTY ACID TRANSPORT PROTEIN"/>
    <property type="match status" value="1"/>
</dbReference>
<dbReference type="InterPro" id="IPR042099">
    <property type="entry name" value="ANL_N_sf"/>
</dbReference>
<keyword evidence="9" id="KW-1185">Reference proteome</keyword>
<keyword evidence="3" id="KW-0547">Nucleotide-binding</keyword>
<evidence type="ECO:0000256" key="1">
    <source>
        <dbReference type="ARBA" id="ARBA00006432"/>
    </source>
</evidence>
<dbReference type="EMBL" id="AP027142">
    <property type="protein sequence ID" value="BDV33787.1"/>
    <property type="molecule type" value="Genomic_DNA"/>
</dbReference>
<feature type="domain" description="AMP-binding enzyme C-terminal" evidence="7">
    <location>
        <begin position="471"/>
        <end position="545"/>
    </location>
</feature>
<dbReference type="Proteomes" id="UP001317629">
    <property type="component" value="Chromosome"/>
</dbReference>
<evidence type="ECO:0000259" key="6">
    <source>
        <dbReference type="Pfam" id="PF00501"/>
    </source>
</evidence>
<evidence type="ECO:0000256" key="5">
    <source>
        <dbReference type="SAM" id="MobiDB-lite"/>
    </source>
</evidence>
<proteinExistence type="inferred from homology"/>
<protein>
    <submittedName>
        <fullName evidence="8">Long-chain-acyl-CoA synthetase</fullName>
    </submittedName>
</protein>
<dbReference type="InterPro" id="IPR000873">
    <property type="entry name" value="AMP-dep_synth/lig_dom"/>
</dbReference>
<dbReference type="InterPro" id="IPR045851">
    <property type="entry name" value="AMP-bd_C_sf"/>
</dbReference>
<reference evidence="8 9" key="1">
    <citation type="journal article" date="2023" name="Int. J. Syst. Evol. Microbiol.">
        <title>Methylocystis iwaonis sp. nov., a type II methane-oxidizing bacterium from surface soil of a rice paddy field in Japan, and emended description of the genus Methylocystis (ex Whittenbury et al. 1970) Bowman et al. 1993.</title>
        <authorList>
            <person name="Kaise H."/>
            <person name="Sawadogo J.B."/>
            <person name="Alam M.S."/>
            <person name="Ueno C."/>
            <person name="Dianou D."/>
            <person name="Shinjo R."/>
            <person name="Asakawa S."/>
        </authorList>
    </citation>
    <scope>NUCLEOTIDE SEQUENCE [LARGE SCALE GENOMIC DNA]</scope>
    <source>
        <strain evidence="8 9">SS37A-Re</strain>
    </source>
</reference>
<dbReference type="Pfam" id="PF13193">
    <property type="entry name" value="AMP-binding_C"/>
    <property type="match status" value="1"/>
</dbReference>
<evidence type="ECO:0000256" key="2">
    <source>
        <dbReference type="ARBA" id="ARBA00022598"/>
    </source>
</evidence>
<feature type="region of interest" description="Disordered" evidence="5">
    <location>
        <begin position="1"/>
        <end position="21"/>
    </location>
</feature>
<dbReference type="PANTHER" id="PTHR43107:SF15">
    <property type="entry name" value="FATTY ACID TRANSPORT PROTEIN 3, ISOFORM A"/>
    <property type="match status" value="1"/>
</dbReference>
<evidence type="ECO:0000313" key="8">
    <source>
        <dbReference type="EMBL" id="BDV33787.1"/>
    </source>
</evidence>
<evidence type="ECO:0000313" key="9">
    <source>
        <dbReference type="Proteomes" id="UP001317629"/>
    </source>
</evidence>